<evidence type="ECO:0000256" key="1">
    <source>
        <dbReference type="ARBA" id="ARBA00022614"/>
    </source>
</evidence>
<dbReference type="PANTHER" id="PTHR24369:SF210">
    <property type="entry name" value="CHAOPTIN-RELATED"/>
    <property type="match status" value="1"/>
</dbReference>
<dbReference type="InterPro" id="IPR050541">
    <property type="entry name" value="LRR_TM_domain-containing"/>
</dbReference>
<evidence type="ECO:0000313" key="5">
    <source>
        <dbReference type="EMBL" id="GFR64173.1"/>
    </source>
</evidence>
<keyword evidence="2 4" id="KW-0732">Signal</keyword>
<feature type="signal peptide" evidence="4">
    <location>
        <begin position="1"/>
        <end position="27"/>
    </location>
</feature>
<comment type="caution">
    <text evidence="5">The sequence shown here is derived from an EMBL/GenBank/DDBJ whole genome shotgun (WGS) entry which is preliminary data.</text>
</comment>
<organism evidence="5 6">
    <name type="scientific">Elysia marginata</name>
    <dbReference type="NCBI Taxonomy" id="1093978"/>
    <lineage>
        <taxon>Eukaryota</taxon>
        <taxon>Metazoa</taxon>
        <taxon>Spiralia</taxon>
        <taxon>Lophotrochozoa</taxon>
        <taxon>Mollusca</taxon>
        <taxon>Gastropoda</taxon>
        <taxon>Heterobranchia</taxon>
        <taxon>Euthyneura</taxon>
        <taxon>Panpulmonata</taxon>
        <taxon>Sacoglossa</taxon>
        <taxon>Placobranchoidea</taxon>
        <taxon>Plakobranchidae</taxon>
        <taxon>Elysia</taxon>
    </lineage>
</organism>
<keyword evidence="6" id="KW-1185">Reference proteome</keyword>
<protein>
    <submittedName>
        <fullName evidence="5">Biglycan</fullName>
    </submittedName>
</protein>
<dbReference type="AlphaFoldDB" id="A0AAV4EUM1"/>
<proteinExistence type="predicted"/>
<keyword evidence="1" id="KW-0433">Leucine-rich repeat</keyword>
<accession>A0AAV4EUM1</accession>
<dbReference type="SUPFAM" id="SSF52058">
    <property type="entry name" value="L domain-like"/>
    <property type="match status" value="1"/>
</dbReference>
<dbReference type="InterPro" id="IPR032675">
    <property type="entry name" value="LRR_dom_sf"/>
</dbReference>
<dbReference type="Proteomes" id="UP000762676">
    <property type="component" value="Unassembled WGS sequence"/>
</dbReference>
<evidence type="ECO:0000256" key="4">
    <source>
        <dbReference type="SAM" id="SignalP"/>
    </source>
</evidence>
<feature type="chain" id="PRO_5043382942" evidence="4">
    <location>
        <begin position="28"/>
        <end position="175"/>
    </location>
</feature>
<dbReference type="Gene3D" id="3.80.10.10">
    <property type="entry name" value="Ribonuclease Inhibitor"/>
    <property type="match status" value="1"/>
</dbReference>
<reference evidence="5 6" key="1">
    <citation type="journal article" date="2021" name="Elife">
        <title>Chloroplast acquisition without the gene transfer in kleptoplastic sea slugs, Plakobranchus ocellatus.</title>
        <authorList>
            <person name="Maeda T."/>
            <person name="Takahashi S."/>
            <person name="Yoshida T."/>
            <person name="Shimamura S."/>
            <person name="Takaki Y."/>
            <person name="Nagai Y."/>
            <person name="Toyoda A."/>
            <person name="Suzuki Y."/>
            <person name="Arimoto A."/>
            <person name="Ishii H."/>
            <person name="Satoh N."/>
            <person name="Nishiyama T."/>
            <person name="Hasebe M."/>
            <person name="Maruyama T."/>
            <person name="Minagawa J."/>
            <person name="Obokata J."/>
            <person name="Shigenobu S."/>
        </authorList>
    </citation>
    <scope>NUCLEOTIDE SEQUENCE [LARGE SCALE GENOMIC DNA]</scope>
</reference>
<dbReference type="GO" id="GO:0005886">
    <property type="term" value="C:plasma membrane"/>
    <property type="evidence" value="ECO:0007669"/>
    <property type="project" value="TreeGrafter"/>
</dbReference>
<keyword evidence="3" id="KW-0677">Repeat</keyword>
<dbReference type="EMBL" id="BMAT01000332">
    <property type="protein sequence ID" value="GFR64173.1"/>
    <property type="molecule type" value="Genomic_DNA"/>
</dbReference>
<gene>
    <name evidence="5" type="ORF">ElyMa_000173200</name>
</gene>
<evidence type="ECO:0000256" key="2">
    <source>
        <dbReference type="ARBA" id="ARBA00022729"/>
    </source>
</evidence>
<dbReference type="PANTHER" id="PTHR24369">
    <property type="entry name" value="ANTIGEN BSP, PUTATIVE-RELATED"/>
    <property type="match status" value="1"/>
</dbReference>
<sequence length="175" mass="19459">MAAVLLYVCSTFVVWMCCLLTHSLVSSLGCPSSCDCLKNHAKCSQNGLVNIPKGIPPWIKDLDFQDNGISEIRPDDFKGLDNIEHLLCIGCSRRGFLKGLVASSPGRPCEKHRKRAETDLTPRLRLVRPRQAGALAWSSRGRRMMVCIEVKNRLYQTAGRAPDTSQALPWDYALS</sequence>
<name>A0AAV4EUM1_9GAST</name>
<evidence type="ECO:0000313" key="6">
    <source>
        <dbReference type="Proteomes" id="UP000762676"/>
    </source>
</evidence>
<evidence type="ECO:0000256" key="3">
    <source>
        <dbReference type="ARBA" id="ARBA00022737"/>
    </source>
</evidence>